<accession>V2URZ6</accession>
<evidence type="ECO:0000256" key="2">
    <source>
        <dbReference type="ARBA" id="ARBA00023125"/>
    </source>
</evidence>
<dbReference type="InterPro" id="IPR036390">
    <property type="entry name" value="WH_DNA-bd_sf"/>
</dbReference>
<keyword evidence="2" id="KW-0238">DNA-binding</keyword>
<feature type="domain" description="HTH hxlR-type" evidence="4">
    <location>
        <begin position="14"/>
        <end position="112"/>
    </location>
</feature>
<evidence type="ECO:0000313" key="5">
    <source>
        <dbReference type="EMBL" id="ESK51376.1"/>
    </source>
</evidence>
<dbReference type="Proteomes" id="UP000018418">
    <property type="component" value="Unassembled WGS sequence"/>
</dbReference>
<dbReference type="Pfam" id="PF01638">
    <property type="entry name" value="HxlR"/>
    <property type="match status" value="1"/>
</dbReference>
<dbReference type="PANTHER" id="PTHR33204">
    <property type="entry name" value="TRANSCRIPTIONAL REGULATOR, MARR FAMILY"/>
    <property type="match status" value="1"/>
</dbReference>
<dbReference type="RefSeq" id="WP_004899959.1">
    <property type="nucleotide sequence ID" value="NZ_BBTI01000002.1"/>
</dbReference>
<dbReference type="HOGENOM" id="CLU_111585_2_3_6"/>
<dbReference type="PROSITE" id="PS51118">
    <property type="entry name" value="HTH_HXLR"/>
    <property type="match status" value="1"/>
</dbReference>
<dbReference type="SUPFAM" id="SSF46785">
    <property type="entry name" value="Winged helix' DNA-binding domain"/>
    <property type="match status" value="1"/>
</dbReference>
<dbReference type="AlphaFoldDB" id="V2URZ6"/>
<keyword evidence="6" id="KW-1185">Reference proteome</keyword>
<gene>
    <name evidence="5" type="ORF">P255_01890</name>
</gene>
<sequence length="128" mass="14698">MTSLPSYNIYNLYCPARLFFETLANKWVLLIMNVLECSPQHFNLLKKNIEGISPKVLSQTLKNLERDGFVKRTVIDSSPIRVEYALTPLGTDFSKTAYLLKEWAEQNIDRVLDAQNAYDANLKKIPTD</sequence>
<protein>
    <recommendedName>
        <fullName evidence="4">HTH hxlR-type domain-containing protein</fullName>
    </recommendedName>
</protein>
<dbReference type="PATRIC" id="fig|1341683.3.peg.1875"/>
<comment type="caution">
    <text evidence="5">The sequence shown here is derived from an EMBL/GenBank/DDBJ whole genome shotgun (WGS) entry which is preliminary data.</text>
</comment>
<dbReference type="CDD" id="cd00090">
    <property type="entry name" value="HTH_ARSR"/>
    <property type="match status" value="1"/>
</dbReference>
<dbReference type="InterPro" id="IPR002577">
    <property type="entry name" value="HTH_HxlR"/>
</dbReference>
<evidence type="ECO:0000256" key="1">
    <source>
        <dbReference type="ARBA" id="ARBA00023015"/>
    </source>
</evidence>
<dbReference type="EMBL" id="AYEU01000006">
    <property type="protein sequence ID" value="ESK51376.1"/>
    <property type="molecule type" value="Genomic_DNA"/>
</dbReference>
<dbReference type="STRING" id="396323.VH98_01520"/>
<reference evidence="5 6" key="1">
    <citation type="submission" date="2013-10" db="EMBL/GenBank/DDBJ databases">
        <title>The Genome Sequence of Acinetobacter brisouii CIP 110357.</title>
        <authorList>
            <consortium name="The Broad Institute Genomics Platform"/>
            <consortium name="The Broad Institute Genome Sequencing Center for Infectious Disease"/>
            <person name="Cerqueira G."/>
            <person name="Feldgarden M."/>
            <person name="Courvalin P."/>
            <person name="Grillot-Courvalin C."/>
            <person name="Clermont D."/>
            <person name="Rocha E."/>
            <person name="Yoon E.-J."/>
            <person name="Nemec A."/>
            <person name="Young S.K."/>
            <person name="Zeng Q."/>
            <person name="Gargeya S."/>
            <person name="Fitzgerald M."/>
            <person name="Abouelleil A."/>
            <person name="Alvarado L."/>
            <person name="Berlin A.M."/>
            <person name="Chapman S.B."/>
            <person name="Gainer-Dewar J."/>
            <person name="Goldberg J."/>
            <person name="Gnerre S."/>
            <person name="Griggs A."/>
            <person name="Gujja S."/>
            <person name="Hansen M."/>
            <person name="Howarth C."/>
            <person name="Imamovic A."/>
            <person name="Ireland A."/>
            <person name="Larimer J."/>
            <person name="McCowan C."/>
            <person name="Murphy C."/>
            <person name="Pearson M."/>
            <person name="Poon T.W."/>
            <person name="Priest M."/>
            <person name="Roberts A."/>
            <person name="Saif S."/>
            <person name="Shea T."/>
            <person name="Sykes S."/>
            <person name="Wortman J."/>
            <person name="Nusbaum C."/>
            <person name="Birren B."/>
        </authorList>
    </citation>
    <scope>NUCLEOTIDE SEQUENCE [LARGE SCALE GENOMIC DNA]</scope>
    <source>
        <strain evidence="5 6">CIP 110357</strain>
    </source>
</reference>
<dbReference type="PANTHER" id="PTHR33204:SF37">
    <property type="entry name" value="HTH-TYPE TRANSCRIPTIONAL REGULATOR YODB"/>
    <property type="match status" value="1"/>
</dbReference>
<dbReference type="InterPro" id="IPR011991">
    <property type="entry name" value="ArsR-like_HTH"/>
</dbReference>
<dbReference type="Gene3D" id="1.10.10.10">
    <property type="entry name" value="Winged helix-like DNA-binding domain superfamily/Winged helix DNA-binding domain"/>
    <property type="match status" value="1"/>
</dbReference>
<keyword evidence="3" id="KW-0804">Transcription</keyword>
<dbReference type="GO" id="GO:0003677">
    <property type="term" value="F:DNA binding"/>
    <property type="evidence" value="ECO:0007669"/>
    <property type="project" value="UniProtKB-KW"/>
</dbReference>
<dbReference type="InterPro" id="IPR036388">
    <property type="entry name" value="WH-like_DNA-bd_sf"/>
</dbReference>
<evidence type="ECO:0000256" key="3">
    <source>
        <dbReference type="ARBA" id="ARBA00023163"/>
    </source>
</evidence>
<keyword evidence="1" id="KW-0805">Transcription regulation</keyword>
<evidence type="ECO:0000313" key="6">
    <source>
        <dbReference type="Proteomes" id="UP000018418"/>
    </source>
</evidence>
<dbReference type="GO" id="GO:0006355">
    <property type="term" value="P:regulation of DNA-templated transcription"/>
    <property type="evidence" value="ECO:0007669"/>
    <property type="project" value="UniProtKB-ARBA"/>
</dbReference>
<organism evidence="5 6">
    <name type="scientific">Acinetobacter brisouii CIP 110357</name>
    <dbReference type="NCBI Taxonomy" id="1341683"/>
    <lineage>
        <taxon>Bacteria</taxon>
        <taxon>Pseudomonadati</taxon>
        <taxon>Pseudomonadota</taxon>
        <taxon>Gammaproteobacteria</taxon>
        <taxon>Moraxellales</taxon>
        <taxon>Moraxellaceae</taxon>
        <taxon>Acinetobacter</taxon>
    </lineage>
</organism>
<dbReference type="OrthoDB" id="9807069at2"/>
<proteinExistence type="predicted"/>
<evidence type="ECO:0000259" key="4">
    <source>
        <dbReference type="PROSITE" id="PS51118"/>
    </source>
</evidence>
<name>V2URZ6_9GAMM</name>